<accession>A0A9W6C0D4</accession>
<reference evidence="2 3" key="1">
    <citation type="journal article" date="2023" name="Commun. Biol.">
        <title>Reorganization of the ancestral sex-determining regions during the evolution of trioecy in Pleodorina starrii.</title>
        <authorList>
            <person name="Takahashi K."/>
            <person name="Suzuki S."/>
            <person name="Kawai-Toyooka H."/>
            <person name="Yamamoto K."/>
            <person name="Hamaji T."/>
            <person name="Ootsuki R."/>
            <person name="Yamaguchi H."/>
            <person name="Kawachi M."/>
            <person name="Higashiyama T."/>
            <person name="Nozaki H."/>
        </authorList>
    </citation>
    <scope>NUCLEOTIDE SEQUENCE [LARGE SCALE GENOMIC DNA]</scope>
    <source>
        <strain evidence="2 3">NIES-4479</strain>
    </source>
</reference>
<protein>
    <submittedName>
        <fullName evidence="2">Uncharacterized protein</fullName>
    </submittedName>
</protein>
<feature type="region of interest" description="Disordered" evidence="1">
    <location>
        <begin position="70"/>
        <end position="96"/>
    </location>
</feature>
<gene>
    <name evidence="2" type="primary">PLEST012118</name>
    <name evidence="2" type="ORF">PLESTB_001679200</name>
</gene>
<dbReference type="Proteomes" id="UP001165080">
    <property type="component" value="Unassembled WGS sequence"/>
</dbReference>
<dbReference type="AlphaFoldDB" id="A0A9W6C0D4"/>
<evidence type="ECO:0000256" key="1">
    <source>
        <dbReference type="SAM" id="MobiDB-lite"/>
    </source>
</evidence>
<comment type="caution">
    <text evidence="2">The sequence shown here is derived from an EMBL/GenBank/DDBJ whole genome shotgun (WGS) entry which is preliminary data.</text>
</comment>
<sequence length="184" mass="19567">MAKECIHCMFIIPPEKARSEALVLHVMETCKGISKADRDAFIQARAAEVAGKRKRAEAFPAEAATASDLSEAGSGVAGSRGAKPGTKAGAKSQQQTSIRQFADAGLSPAMQAELDRKLGLAFFMNNIPFSVVDDPYFLDFCHSMRPKYLPEGAEIQQLVQDNVGVREGGTAAVRLPRGGGEGSL</sequence>
<organism evidence="2 3">
    <name type="scientific">Pleodorina starrii</name>
    <dbReference type="NCBI Taxonomy" id="330485"/>
    <lineage>
        <taxon>Eukaryota</taxon>
        <taxon>Viridiplantae</taxon>
        <taxon>Chlorophyta</taxon>
        <taxon>core chlorophytes</taxon>
        <taxon>Chlorophyceae</taxon>
        <taxon>CS clade</taxon>
        <taxon>Chlamydomonadales</taxon>
        <taxon>Volvocaceae</taxon>
        <taxon>Pleodorina</taxon>
    </lineage>
</organism>
<dbReference type="EMBL" id="BRXU01000039">
    <property type="protein sequence ID" value="GLC60816.1"/>
    <property type="molecule type" value="Genomic_DNA"/>
</dbReference>
<proteinExistence type="predicted"/>
<evidence type="ECO:0000313" key="2">
    <source>
        <dbReference type="EMBL" id="GLC60816.1"/>
    </source>
</evidence>
<keyword evidence="3" id="KW-1185">Reference proteome</keyword>
<name>A0A9W6C0D4_9CHLO</name>
<dbReference type="OrthoDB" id="2636571at2759"/>
<evidence type="ECO:0000313" key="3">
    <source>
        <dbReference type="Proteomes" id="UP001165080"/>
    </source>
</evidence>